<keyword evidence="2 4" id="KW-0479">Metal-binding</keyword>
<keyword evidence="1 4" id="KW-0349">Heme</keyword>
<protein>
    <submittedName>
        <fullName evidence="6">PQQ-dependent sugar dehydrogenase</fullName>
    </submittedName>
</protein>
<accession>A0ABZ1CAM4</accession>
<dbReference type="Gene3D" id="1.10.760.10">
    <property type="entry name" value="Cytochrome c-like domain"/>
    <property type="match status" value="1"/>
</dbReference>
<keyword evidence="7" id="KW-1185">Reference proteome</keyword>
<dbReference type="InterPro" id="IPR012938">
    <property type="entry name" value="Glc/Sorbosone_DH"/>
</dbReference>
<evidence type="ECO:0000256" key="3">
    <source>
        <dbReference type="ARBA" id="ARBA00023004"/>
    </source>
</evidence>
<dbReference type="SUPFAM" id="SSF50952">
    <property type="entry name" value="Soluble quinoprotein glucose dehydrogenase"/>
    <property type="match status" value="1"/>
</dbReference>
<dbReference type="Gene3D" id="2.120.10.30">
    <property type="entry name" value="TolB, C-terminal domain"/>
    <property type="match status" value="1"/>
</dbReference>
<keyword evidence="3 4" id="KW-0408">Iron</keyword>
<dbReference type="PROSITE" id="PS51007">
    <property type="entry name" value="CYTC"/>
    <property type="match status" value="1"/>
</dbReference>
<dbReference type="Pfam" id="PF13442">
    <property type="entry name" value="Cytochrome_CBB3"/>
    <property type="match status" value="1"/>
</dbReference>
<dbReference type="PANTHER" id="PTHR19328:SF75">
    <property type="entry name" value="ALDOSE SUGAR DEHYDROGENASE YLII"/>
    <property type="match status" value="1"/>
</dbReference>
<evidence type="ECO:0000256" key="2">
    <source>
        <dbReference type="ARBA" id="ARBA00022723"/>
    </source>
</evidence>
<dbReference type="Pfam" id="PF07995">
    <property type="entry name" value="GSDH"/>
    <property type="match status" value="1"/>
</dbReference>
<dbReference type="InterPro" id="IPR011041">
    <property type="entry name" value="Quinoprot_gluc/sorb_DH_b-prop"/>
</dbReference>
<dbReference type="SUPFAM" id="SSF46626">
    <property type="entry name" value="Cytochrome c"/>
    <property type="match status" value="1"/>
</dbReference>
<evidence type="ECO:0000313" key="7">
    <source>
        <dbReference type="Proteomes" id="UP000738431"/>
    </source>
</evidence>
<dbReference type="InterPro" id="IPR009056">
    <property type="entry name" value="Cyt_c-like_dom"/>
</dbReference>
<reference evidence="6 7" key="2">
    <citation type="submission" date="2023-12" db="EMBL/GenBank/DDBJ databases">
        <title>Description of an unclassified Opitutus bacterium of Verrucomicrobiota.</title>
        <authorList>
            <person name="Zhang D.-F."/>
        </authorList>
    </citation>
    <scope>NUCLEOTIDE SEQUENCE [LARGE SCALE GENOMIC DNA]</scope>
    <source>
        <strain evidence="6 7">WL0086</strain>
    </source>
</reference>
<dbReference type="InterPro" id="IPR036909">
    <property type="entry name" value="Cyt_c-like_dom_sf"/>
</dbReference>
<dbReference type="InterPro" id="IPR011042">
    <property type="entry name" value="6-blade_b-propeller_TolB-like"/>
</dbReference>
<organism evidence="6 7">
    <name type="scientific">Actomonas aquatica</name>
    <dbReference type="NCBI Taxonomy" id="2866162"/>
    <lineage>
        <taxon>Bacteria</taxon>
        <taxon>Pseudomonadati</taxon>
        <taxon>Verrucomicrobiota</taxon>
        <taxon>Opitutia</taxon>
        <taxon>Opitutales</taxon>
        <taxon>Opitutaceae</taxon>
        <taxon>Actomonas</taxon>
    </lineage>
</organism>
<feature type="domain" description="Cytochrome c" evidence="5">
    <location>
        <begin position="9"/>
        <end position="90"/>
    </location>
</feature>
<dbReference type="EMBL" id="CP139781">
    <property type="protein sequence ID" value="WRQ88737.1"/>
    <property type="molecule type" value="Genomic_DNA"/>
</dbReference>
<sequence length="465" mass="51036">MSITQTACAQNRDAPDLFAQFCANCHGPDLGGGSAPSMLDDVWTYGGTGTDEELAHQIAKGNLEKGMPAWESVFNEAEIRALVVFIRERRAGYQRNRETLPAPPADLVLHTQQHDFVIETVTDEVDTPWSINWLPDGTMLITEKSGSLRLLRDGELLPPVMDTPWVDGAGQAGLLEVAPHPDYATNGWIYLSFSDPATTPAGANVSFTKIVRGRITDGTWTDEEVIYAADIAHYRQPGSVHYGNRIAFDDTGHIFFSIGDRGAQQHAQDLGRPNGKIHRLHDDGRIPNDNPFVADPTALPSIWSYGHRNPQGLDFDPATGELWSTEHGPRGGDELNLITRSTNYGWPLITYGMNYNGTPITARTAAAGMAQPVIHWTPSIAVCGIDFYEGDLFPGWRGNLLVTALAQQHLRRVVIVDNQVVEQEILFQDFGRCRDVASGPDGAIYVALNRPDRIVRLVPAPTAQP</sequence>
<dbReference type="Proteomes" id="UP000738431">
    <property type="component" value="Chromosome"/>
</dbReference>
<name>A0ABZ1CAM4_9BACT</name>
<dbReference type="PANTHER" id="PTHR19328">
    <property type="entry name" value="HEDGEHOG-INTERACTING PROTEIN"/>
    <property type="match status" value="1"/>
</dbReference>
<evidence type="ECO:0000259" key="5">
    <source>
        <dbReference type="PROSITE" id="PS51007"/>
    </source>
</evidence>
<reference evidence="6 7" key="1">
    <citation type="submission" date="2021-08" db="EMBL/GenBank/DDBJ databases">
        <authorList>
            <person name="Zhang D."/>
            <person name="Zhang A."/>
            <person name="Wang L."/>
        </authorList>
    </citation>
    <scope>NUCLEOTIDE SEQUENCE [LARGE SCALE GENOMIC DNA]</scope>
    <source>
        <strain evidence="6 7">WL0086</strain>
    </source>
</reference>
<evidence type="ECO:0000256" key="1">
    <source>
        <dbReference type="ARBA" id="ARBA00022617"/>
    </source>
</evidence>
<gene>
    <name evidence="6" type="ORF">K1X11_004930</name>
</gene>
<evidence type="ECO:0000313" key="6">
    <source>
        <dbReference type="EMBL" id="WRQ88737.1"/>
    </source>
</evidence>
<evidence type="ECO:0000256" key="4">
    <source>
        <dbReference type="PROSITE-ProRule" id="PRU00433"/>
    </source>
</evidence>
<proteinExistence type="predicted"/>
<dbReference type="RefSeq" id="WP_225919551.1">
    <property type="nucleotide sequence ID" value="NZ_CP139781.1"/>
</dbReference>